<dbReference type="Pfam" id="PF00344">
    <property type="entry name" value="SecY"/>
    <property type="match status" value="1"/>
</dbReference>
<sequence length="420" mass="46296">MNKFLQIFKKPDLRNKILFILGVLVVYRLAANVPIPFVDAAQLQQFFNNNQFYGLLSALTGGSISQLSIVMLALGPYISGSIIMQLLTMIFPSLERMYKYEGEAGRAKFNQYSRLLTVPLAAMQGFGFLVSLQRQNVIGYLDPFQWGTVLLVVIAGSLFLMWLGELISEKNIGNGVSILILAGIVAGFPTQLQQALFKYDSTLFFTYLAFVILAVVVIAGVIYISEAQRNIPVNYARRVRGSKVYGGVSTYLPMRINNAGVIPIIFALSLLLFPSLIANFFAGTNVVIVSSVATAISNFLQPNGIWYAIFYFLLVFLFTYFYTAITFDPKSISENIQKNGGYVPGIRPGPSTAQFLYHLLTRITLVGAVFLGVIAVLPNIVQGFTSVTDFAIGGTSILIVVSVALEIMKQLDAQLSMYEY</sequence>
<evidence type="ECO:0000256" key="7">
    <source>
        <dbReference type="ARBA" id="ARBA00023010"/>
    </source>
</evidence>
<evidence type="ECO:0000256" key="1">
    <source>
        <dbReference type="ARBA" id="ARBA00004141"/>
    </source>
</evidence>
<dbReference type="Gene3D" id="1.10.3370.10">
    <property type="entry name" value="SecY subunit domain"/>
    <property type="match status" value="1"/>
</dbReference>
<evidence type="ECO:0000256" key="10">
    <source>
        <dbReference type="HAMAP-Rule" id="MF_01465"/>
    </source>
</evidence>
<feature type="transmembrane region" description="Helical" evidence="10">
    <location>
        <begin position="64"/>
        <end position="91"/>
    </location>
</feature>
<evidence type="ECO:0000256" key="5">
    <source>
        <dbReference type="ARBA" id="ARBA00022927"/>
    </source>
</evidence>
<evidence type="ECO:0000256" key="2">
    <source>
        <dbReference type="ARBA" id="ARBA00005751"/>
    </source>
</evidence>
<comment type="caution">
    <text evidence="12">The sequence shown here is derived from an EMBL/GenBank/DDBJ whole genome shotgun (WGS) entry which is preliminary data.</text>
</comment>
<keyword evidence="4 10" id="KW-0812">Transmembrane</keyword>
<comment type="subunit">
    <text evidence="10">Component of the Sec protein translocase complex. Heterotrimer consisting of SecY, SecE and SecG subunits. The heterotrimers can form oligomers, although 1 heterotrimer is thought to be able to translocate proteins. Interacts with the ribosome. Interacts with SecDF, and other proteins may be involved. Interacts with SecA.</text>
</comment>
<accession>A0A1F8H5X3</accession>
<feature type="transmembrane region" description="Helical" evidence="10">
    <location>
        <begin position="175"/>
        <end position="192"/>
    </location>
</feature>
<dbReference type="InterPro" id="IPR023201">
    <property type="entry name" value="SecY_dom_sf"/>
</dbReference>
<evidence type="ECO:0000256" key="11">
    <source>
        <dbReference type="RuleBase" id="RU004349"/>
    </source>
</evidence>
<protein>
    <recommendedName>
        <fullName evidence="9 10">Protein translocase subunit SecY</fullName>
    </recommendedName>
</protein>
<dbReference type="Proteomes" id="UP000178155">
    <property type="component" value="Unassembled WGS sequence"/>
</dbReference>
<evidence type="ECO:0000256" key="6">
    <source>
        <dbReference type="ARBA" id="ARBA00022989"/>
    </source>
</evidence>
<feature type="transmembrane region" description="Helical" evidence="10">
    <location>
        <begin position="204"/>
        <end position="224"/>
    </location>
</feature>
<feature type="transmembrane region" description="Helical" evidence="10">
    <location>
        <begin position="355"/>
        <end position="378"/>
    </location>
</feature>
<dbReference type="SUPFAM" id="SSF103491">
    <property type="entry name" value="Preprotein translocase SecY subunit"/>
    <property type="match status" value="1"/>
</dbReference>
<evidence type="ECO:0000256" key="9">
    <source>
        <dbReference type="ARBA" id="ARBA00039733"/>
    </source>
</evidence>
<dbReference type="GO" id="GO:0065002">
    <property type="term" value="P:intracellular protein transmembrane transport"/>
    <property type="evidence" value="ECO:0007669"/>
    <property type="project" value="UniProtKB-UniRule"/>
</dbReference>
<dbReference type="GO" id="GO:0006605">
    <property type="term" value="P:protein targeting"/>
    <property type="evidence" value="ECO:0007669"/>
    <property type="project" value="UniProtKB-UniRule"/>
</dbReference>
<proteinExistence type="inferred from homology"/>
<dbReference type="InterPro" id="IPR002208">
    <property type="entry name" value="SecY/SEC61-alpha"/>
</dbReference>
<feature type="transmembrane region" description="Helical" evidence="10">
    <location>
        <begin position="261"/>
        <end position="284"/>
    </location>
</feature>
<keyword evidence="10" id="KW-1003">Cell membrane</keyword>
<name>A0A1F8H5X3_9BACT</name>
<dbReference type="NCBIfam" id="TIGR00967">
    <property type="entry name" value="3a0501s007"/>
    <property type="match status" value="1"/>
</dbReference>
<comment type="function">
    <text evidence="10">The central subunit of the protein translocation channel SecYEG. Consists of two halves formed by TMs 1-5 and 6-10. These two domains form a lateral gate at the front which open onto the bilayer between TMs 2 and 7, and are clamped together by SecE at the back. The channel is closed by both a pore ring composed of hydrophobic SecY resides and a short helix (helix 2A) on the extracellular side of the membrane which forms a plug. The plug probably moves laterally to allow the channel to open. The ring and the pore may move independently.</text>
</comment>
<evidence type="ECO:0000256" key="8">
    <source>
        <dbReference type="ARBA" id="ARBA00023136"/>
    </source>
</evidence>
<evidence type="ECO:0000313" key="12">
    <source>
        <dbReference type="EMBL" id="OGN32997.1"/>
    </source>
</evidence>
<dbReference type="AlphaFoldDB" id="A0A1F8H5X3"/>
<keyword evidence="7 10" id="KW-0811">Translocation</keyword>
<keyword evidence="3 10" id="KW-0813">Transport</keyword>
<keyword evidence="5 10" id="KW-0653">Protein transport</keyword>
<feature type="transmembrane region" description="Helical" evidence="10">
    <location>
        <begin position="144"/>
        <end position="163"/>
    </location>
</feature>
<evidence type="ECO:0000256" key="3">
    <source>
        <dbReference type="ARBA" id="ARBA00022448"/>
    </source>
</evidence>
<feature type="transmembrane region" description="Helical" evidence="10">
    <location>
        <begin position="390"/>
        <end position="408"/>
    </location>
</feature>
<dbReference type="PRINTS" id="PR00303">
    <property type="entry name" value="SECYTRNLCASE"/>
</dbReference>
<reference evidence="12 13" key="1">
    <citation type="journal article" date="2016" name="Nat. Commun.">
        <title>Thousands of microbial genomes shed light on interconnected biogeochemical processes in an aquifer system.</title>
        <authorList>
            <person name="Anantharaman K."/>
            <person name="Brown C.T."/>
            <person name="Hug L.A."/>
            <person name="Sharon I."/>
            <person name="Castelle C.J."/>
            <person name="Probst A.J."/>
            <person name="Thomas B.C."/>
            <person name="Singh A."/>
            <person name="Wilkins M.J."/>
            <person name="Karaoz U."/>
            <person name="Brodie E.L."/>
            <person name="Williams K.H."/>
            <person name="Hubbard S.S."/>
            <person name="Banfield J.F."/>
        </authorList>
    </citation>
    <scope>NUCLEOTIDE SEQUENCE [LARGE SCALE GENOMIC DNA]</scope>
</reference>
<dbReference type="PANTHER" id="PTHR10906">
    <property type="entry name" value="SECY/SEC61-ALPHA FAMILY MEMBER"/>
    <property type="match status" value="1"/>
</dbReference>
<comment type="caution">
    <text evidence="10">Lacks conserved residue(s) required for the propagation of feature annotation.</text>
</comment>
<evidence type="ECO:0000313" key="13">
    <source>
        <dbReference type="Proteomes" id="UP000178155"/>
    </source>
</evidence>
<dbReference type="EMBL" id="MGKW01000041">
    <property type="protein sequence ID" value="OGN32997.1"/>
    <property type="molecule type" value="Genomic_DNA"/>
</dbReference>
<dbReference type="HAMAP" id="MF_01465">
    <property type="entry name" value="SecY"/>
    <property type="match status" value="1"/>
</dbReference>
<comment type="similarity">
    <text evidence="2 10 11">Belongs to the SecY/SEC61-alpha family.</text>
</comment>
<dbReference type="GO" id="GO:0005886">
    <property type="term" value="C:plasma membrane"/>
    <property type="evidence" value="ECO:0007669"/>
    <property type="project" value="UniProtKB-SubCell"/>
</dbReference>
<evidence type="ECO:0000256" key="4">
    <source>
        <dbReference type="ARBA" id="ARBA00022692"/>
    </source>
</evidence>
<feature type="transmembrane region" description="Helical" evidence="10">
    <location>
        <begin position="304"/>
        <end position="325"/>
    </location>
</feature>
<gene>
    <name evidence="10" type="primary">secY</name>
    <name evidence="12" type="ORF">A3I39_00695</name>
</gene>
<keyword evidence="6 10" id="KW-1133">Transmembrane helix</keyword>
<organism evidence="12 13">
    <name type="scientific">Candidatus Yanofskybacteria bacterium RIFCSPLOWO2_02_FULL_47_9b</name>
    <dbReference type="NCBI Taxonomy" id="1802708"/>
    <lineage>
        <taxon>Bacteria</taxon>
        <taxon>Candidatus Yanofskyibacteriota</taxon>
    </lineage>
</organism>
<keyword evidence="8 10" id="KW-0472">Membrane</keyword>
<dbReference type="FunFam" id="1.10.3370.10:FF:000001">
    <property type="entry name" value="Preprotein translocase subunit SecY"/>
    <property type="match status" value="1"/>
</dbReference>
<dbReference type="InterPro" id="IPR026593">
    <property type="entry name" value="SecY"/>
</dbReference>
<dbReference type="PIRSF" id="PIRSF004557">
    <property type="entry name" value="SecY"/>
    <property type="match status" value="1"/>
</dbReference>
<feature type="transmembrane region" description="Helical" evidence="10">
    <location>
        <begin position="112"/>
        <end position="132"/>
    </location>
</feature>
<dbReference type="GO" id="GO:0043952">
    <property type="term" value="P:protein transport by the Sec complex"/>
    <property type="evidence" value="ECO:0007669"/>
    <property type="project" value="UniProtKB-UniRule"/>
</dbReference>
<comment type="subcellular location">
    <subcellularLocation>
        <location evidence="10">Cell membrane</location>
        <topology evidence="10">Multi-pass membrane protein</topology>
    </subcellularLocation>
    <subcellularLocation>
        <location evidence="1">Membrane</location>
        <topology evidence="1">Multi-pass membrane protein</topology>
    </subcellularLocation>
</comment>